<feature type="transmembrane region" description="Helical" evidence="1">
    <location>
        <begin position="35"/>
        <end position="58"/>
    </location>
</feature>
<name>A0A6J5M7M4_9CAUD</name>
<protein>
    <submittedName>
        <fullName evidence="2">Uncharacterized protein</fullName>
    </submittedName>
</protein>
<evidence type="ECO:0000256" key="1">
    <source>
        <dbReference type="SAM" id="Phobius"/>
    </source>
</evidence>
<gene>
    <name evidence="2" type="ORF">UFOVP415_40</name>
</gene>
<sequence length="59" mass="6578">MANIDATDARLSTHEEVCSIRYEQINARLKRIEGILIKTAGVMILSMAGTIFSAIWILK</sequence>
<accession>A0A6J5M7M4</accession>
<keyword evidence="1" id="KW-0812">Transmembrane</keyword>
<reference evidence="2" key="1">
    <citation type="submission" date="2020-04" db="EMBL/GenBank/DDBJ databases">
        <authorList>
            <person name="Chiriac C."/>
            <person name="Salcher M."/>
            <person name="Ghai R."/>
            <person name="Kavagutti S V."/>
        </authorList>
    </citation>
    <scope>NUCLEOTIDE SEQUENCE</scope>
</reference>
<organism evidence="2">
    <name type="scientific">uncultured Caudovirales phage</name>
    <dbReference type="NCBI Taxonomy" id="2100421"/>
    <lineage>
        <taxon>Viruses</taxon>
        <taxon>Duplodnaviria</taxon>
        <taxon>Heunggongvirae</taxon>
        <taxon>Uroviricota</taxon>
        <taxon>Caudoviricetes</taxon>
        <taxon>Peduoviridae</taxon>
        <taxon>Maltschvirus</taxon>
        <taxon>Maltschvirus maltsch</taxon>
    </lineage>
</organism>
<evidence type="ECO:0000313" key="2">
    <source>
        <dbReference type="EMBL" id="CAB4141597.1"/>
    </source>
</evidence>
<proteinExistence type="predicted"/>
<dbReference type="EMBL" id="LR796390">
    <property type="protein sequence ID" value="CAB4141597.1"/>
    <property type="molecule type" value="Genomic_DNA"/>
</dbReference>
<keyword evidence="1" id="KW-0472">Membrane</keyword>
<keyword evidence="1" id="KW-1133">Transmembrane helix</keyword>